<dbReference type="RefSeq" id="WP_008788734.1">
    <property type="nucleotide sequence ID" value="NZ_JBDMGQ010000001.1"/>
</dbReference>
<protein>
    <submittedName>
        <fullName evidence="1">Uncharacterized protein</fullName>
    </submittedName>
</protein>
<dbReference type="HOGENOM" id="CLU_1228216_0_0_9"/>
<dbReference type="eggNOG" id="ENOG5033DA5">
    <property type="taxonomic scope" value="Bacteria"/>
</dbReference>
<gene>
    <name evidence="1" type="ORF">HMPREF9488_01626</name>
</gene>
<evidence type="ECO:0000313" key="1">
    <source>
        <dbReference type="EMBL" id="EFW05044.1"/>
    </source>
</evidence>
<accession>E7GA36</accession>
<reference evidence="1 2" key="1">
    <citation type="submission" date="2010-12" db="EMBL/GenBank/DDBJ databases">
        <title>The Genome Sequence of Coprobacillus sp. strain 29_1.</title>
        <authorList>
            <consortium name="The Broad Institute Genome Sequencing Platform"/>
            <person name="Earl A."/>
            <person name="Ward D."/>
            <person name="Feldgarden M."/>
            <person name="Gevers D."/>
            <person name="Daigneault M."/>
            <person name="Sibley C.D."/>
            <person name="White A."/>
            <person name="Strauss J."/>
            <person name="Allen-Vercoe E."/>
            <person name="Young S.K."/>
            <person name="Zeng Q."/>
            <person name="Gargeya S."/>
            <person name="Fitzgerald M."/>
            <person name="Haas B."/>
            <person name="Abouelleil A."/>
            <person name="Alvarado L."/>
            <person name="Arachchi H.M."/>
            <person name="Berlin A."/>
            <person name="Brown A."/>
            <person name="Chapman S.B."/>
            <person name="Chen Z."/>
            <person name="Dunbar C."/>
            <person name="Freedman E."/>
            <person name="Gearin G."/>
            <person name="Gellesch M."/>
            <person name="Goldberg J."/>
            <person name="Griggs A."/>
            <person name="Gujja S."/>
            <person name="Heilman E."/>
            <person name="Heiman D."/>
            <person name="Howarth C."/>
            <person name="Larson L."/>
            <person name="Lui A."/>
            <person name="MacDonald P.J.P."/>
            <person name="Mehta T."/>
            <person name="Montmayeur A."/>
            <person name="Murphy C."/>
            <person name="Neiman D."/>
            <person name="Pearson M."/>
            <person name="Priest M."/>
            <person name="Roberts A."/>
            <person name="Saif S."/>
            <person name="Shea T."/>
            <person name="Shenoy N."/>
            <person name="Sisk P."/>
            <person name="Stolte C."/>
            <person name="Sykes S."/>
            <person name="White J."/>
            <person name="Yandava C."/>
            <person name="Nusbaum C."/>
            <person name="Birren B."/>
        </authorList>
    </citation>
    <scope>NUCLEOTIDE SEQUENCE [LARGE SCALE GENOMIC DNA]</scope>
    <source>
        <strain evidence="1 2">29_1</strain>
    </source>
</reference>
<comment type="caution">
    <text evidence="1">The sequence shown here is derived from an EMBL/GenBank/DDBJ whole genome shotgun (WGS) entry which is preliminary data.</text>
</comment>
<dbReference type="AlphaFoldDB" id="E7GA36"/>
<keyword evidence="2" id="KW-1185">Reference proteome</keyword>
<dbReference type="EMBL" id="ADKX01000030">
    <property type="protein sequence ID" value="EFW05044.1"/>
    <property type="molecule type" value="Genomic_DNA"/>
</dbReference>
<proteinExistence type="predicted"/>
<sequence>MKTIECQYCDEISIYHLEANFMIFCPKCKRRIYLECEYGYGPVTPCSILLGSEKIGEVVVNDKNQYRLDINGKQTLLKKTYLEALEEATVIIRKMLNPKYLEQKDDLFEMKSKGGFLSFYGDPFGRPGDNFHEVTDCSFHDCLLEILFREGERLIIVGPEGIVNKKHELIIQKAQIIKWSWIPYGCTEKRVQKISYECQDGKVYKKTSHGEQLLEKKSPYAVVMR</sequence>
<organism evidence="1 2">
    <name type="scientific">Coprobacillus cateniformis</name>
    <dbReference type="NCBI Taxonomy" id="100884"/>
    <lineage>
        <taxon>Bacteria</taxon>
        <taxon>Bacillati</taxon>
        <taxon>Bacillota</taxon>
        <taxon>Erysipelotrichia</taxon>
        <taxon>Erysipelotrichales</taxon>
        <taxon>Coprobacillaceae</taxon>
        <taxon>Coprobacillus</taxon>
    </lineage>
</organism>
<dbReference type="STRING" id="100884.GCA_000269565_03468"/>
<dbReference type="Proteomes" id="UP000003157">
    <property type="component" value="Unassembled WGS sequence"/>
</dbReference>
<name>E7GA36_9FIRM</name>
<evidence type="ECO:0000313" key="2">
    <source>
        <dbReference type="Proteomes" id="UP000003157"/>
    </source>
</evidence>